<dbReference type="PANTHER" id="PTHR43788">
    <property type="entry name" value="DNA2/NAM7 HELICASE FAMILY MEMBER"/>
    <property type="match status" value="1"/>
</dbReference>
<dbReference type="KEGG" id="dej:AWY79_06445"/>
<evidence type="ECO:0000259" key="3">
    <source>
        <dbReference type="SMART" id="SM00382"/>
    </source>
</evidence>
<dbReference type="Pfam" id="PF13604">
    <property type="entry name" value="AAA_30"/>
    <property type="match status" value="1"/>
</dbReference>
<dbReference type="InterPro" id="IPR029493">
    <property type="entry name" value="RecD2-like_HHH"/>
</dbReference>
<sequence length="709" mass="78282">MQIRVTRIVSQKTFGTIFSGEILDGEQIGDHVQVKFIAARIVGVPSVDETWEVSGPITRTKWGDRVEAEYAYRQRPTGKLMIPFLANNCPGVGSIRAKRLWDRWGNDLPSALSSGNVAEIAEVIAPNRPLLSLRLASLVIREWKLQETKSDLAAWFQKHGIDSPQLFKTCFATFGTNAVKRLRSNPWCMASMMNWEQCDALGLKVLSEIGSDAPLDSNKRLLGAVDSSVRDILTSGSTSVSLFGLKELLKAKLGDSKLVHDAIQLGLRYGAILHDDSKWMAPGSAYMESAVVGALRRLEDSGKIKVDEQNVKDILATLSVGHVKPDVEQFRAMFHILRSPLSCLVGGAGTGKTTILRYIVRLWHRLGGNVLMATLSGKAALKLSQSTGLLAKTLTRTLAELEEKNDTNNDLAEINEKTLVVIDEASMVDLATFHALMKHMKKGSRLLLSGDPAQLPPIGFGLVFHELVKDSSITVRLKKIYRQNADSGIPLVAKALRKRYMPAFSLYQGRGEGVSFIPAALETIPAIIEQVVTDFGGFDYLTIVTSTNSGPAGVDRLNRLFHDKHKHQNGQFELKGSLGQYFCPGEPVIHLKNDYQRGVYNGSLGHILGVDIDKYSLTAKLDERILTFDADQLIDLSLAYAMTCHKCQGSQVKRVIVPVYRTRLLDPSWLYTAITRAEKQVVLVGDKKVIEQALAQKFAADCRSVGFRW</sequence>
<reference evidence="5 7" key="2">
    <citation type="submission" date="2019-03" db="EMBL/GenBank/DDBJ databases">
        <title>Genomic Encyclopedia of Type Strains, Phase IV (KMG-IV): sequencing the most valuable type-strain genomes for metagenomic binning, comparative biology and taxonomic classification.</title>
        <authorList>
            <person name="Goeker M."/>
        </authorList>
    </citation>
    <scope>NUCLEOTIDE SEQUENCE [LARGE SCALE GENOMIC DNA]</scope>
    <source>
        <strain evidence="5 7">DSM 101483</strain>
    </source>
</reference>
<dbReference type="Gene3D" id="3.40.50.300">
    <property type="entry name" value="P-loop containing nucleotide triphosphate hydrolases"/>
    <property type="match status" value="2"/>
</dbReference>
<keyword evidence="6" id="KW-1185">Reference proteome</keyword>
<proteinExistence type="predicted"/>
<evidence type="ECO:0000313" key="4">
    <source>
        <dbReference type="EMBL" id="AMK10775.1"/>
    </source>
</evidence>
<name>A0A126QMV9_9BACT</name>
<dbReference type="InterPro" id="IPR003593">
    <property type="entry name" value="AAA+_ATPase"/>
</dbReference>
<reference evidence="4 6" key="1">
    <citation type="journal article" date="2016" name="Front. Microbiol.">
        <title>Genome Sequence of the Piezophilic, Mesophilic Sulfate-Reducing Bacterium Desulfovibrio indicus J2T.</title>
        <authorList>
            <person name="Cao J."/>
            <person name="Maignien L."/>
            <person name="Shao Z."/>
            <person name="Alain K."/>
            <person name="Jebbar M."/>
        </authorList>
    </citation>
    <scope>NUCLEOTIDE SEQUENCE [LARGE SCALE GENOMIC DNA]</scope>
    <source>
        <strain evidence="4 6">J2</strain>
    </source>
</reference>
<feature type="domain" description="AAA+ ATPase" evidence="3">
    <location>
        <begin position="338"/>
        <end position="539"/>
    </location>
</feature>
<dbReference type="GO" id="GO:0003678">
    <property type="term" value="F:DNA helicase activity"/>
    <property type="evidence" value="ECO:0007669"/>
    <property type="project" value="UniProtKB-ARBA"/>
</dbReference>
<evidence type="ECO:0000256" key="1">
    <source>
        <dbReference type="ARBA" id="ARBA00022741"/>
    </source>
</evidence>
<dbReference type="EMBL" id="CP014206">
    <property type="protein sequence ID" value="AMK10775.1"/>
    <property type="molecule type" value="Genomic_DNA"/>
</dbReference>
<dbReference type="Pfam" id="PF13538">
    <property type="entry name" value="UvrD_C_2"/>
    <property type="match status" value="1"/>
</dbReference>
<dbReference type="InterPro" id="IPR027417">
    <property type="entry name" value="P-loop_NTPase"/>
</dbReference>
<dbReference type="RefSeq" id="WP_066801755.1">
    <property type="nucleotide sequence ID" value="NZ_CP014206.1"/>
</dbReference>
<keyword evidence="1" id="KW-0547">Nucleotide-binding</keyword>
<dbReference type="InterPro" id="IPR027785">
    <property type="entry name" value="UvrD-like_helicase_C"/>
</dbReference>
<dbReference type="CDD" id="cd18809">
    <property type="entry name" value="SF1_C_RecD"/>
    <property type="match status" value="1"/>
</dbReference>
<dbReference type="InterPro" id="IPR050534">
    <property type="entry name" value="Coronavir_polyprotein_1ab"/>
</dbReference>
<dbReference type="GO" id="GO:0005524">
    <property type="term" value="F:ATP binding"/>
    <property type="evidence" value="ECO:0007669"/>
    <property type="project" value="UniProtKB-KW"/>
</dbReference>
<evidence type="ECO:0000313" key="5">
    <source>
        <dbReference type="EMBL" id="TDT91762.1"/>
    </source>
</evidence>
<dbReference type="PANTHER" id="PTHR43788:SF6">
    <property type="entry name" value="DNA HELICASE B"/>
    <property type="match status" value="1"/>
</dbReference>
<organism evidence="5 7">
    <name type="scientific">Pseudodesulfovibrio indicus</name>
    <dbReference type="NCBI Taxonomy" id="1716143"/>
    <lineage>
        <taxon>Bacteria</taxon>
        <taxon>Pseudomonadati</taxon>
        <taxon>Thermodesulfobacteriota</taxon>
        <taxon>Desulfovibrionia</taxon>
        <taxon>Desulfovibrionales</taxon>
        <taxon>Desulfovibrionaceae</taxon>
    </lineage>
</organism>
<dbReference type="AlphaFoldDB" id="A0A126QMV9"/>
<accession>A0A126QMV9</accession>
<dbReference type="Pfam" id="PF14490">
    <property type="entry name" value="HHH_RecD2"/>
    <property type="match status" value="1"/>
</dbReference>
<evidence type="ECO:0000313" key="7">
    <source>
        <dbReference type="Proteomes" id="UP000295506"/>
    </source>
</evidence>
<protein>
    <submittedName>
        <fullName evidence="5">Exodeoxyribonuclease V alpha subunit</fullName>
    </submittedName>
</protein>
<dbReference type="SMART" id="SM00382">
    <property type="entry name" value="AAA"/>
    <property type="match status" value="1"/>
</dbReference>
<dbReference type="Gene3D" id="2.30.30.940">
    <property type="match status" value="1"/>
</dbReference>
<dbReference type="OrthoDB" id="9763659at2"/>
<dbReference type="Proteomes" id="UP000055611">
    <property type="component" value="Chromosome"/>
</dbReference>
<evidence type="ECO:0000256" key="2">
    <source>
        <dbReference type="ARBA" id="ARBA00022840"/>
    </source>
</evidence>
<keyword evidence="2" id="KW-0067">ATP-binding</keyword>
<dbReference type="EMBL" id="SOBK01000001">
    <property type="protein sequence ID" value="TDT91762.1"/>
    <property type="molecule type" value="Genomic_DNA"/>
</dbReference>
<dbReference type="CDD" id="cd17933">
    <property type="entry name" value="DEXSc_RecD-like"/>
    <property type="match status" value="1"/>
</dbReference>
<gene>
    <name evidence="4" type="ORF">AWY79_06445</name>
    <name evidence="5" type="ORF">EDC59_101161</name>
</gene>
<evidence type="ECO:0000313" key="6">
    <source>
        <dbReference type="Proteomes" id="UP000055611"/>
    </source>
</evidence>
<dbReference type="SUPFAM" id="SSF52540">
    <property type="entry name" value="P-loop containing nucleoside triphosphate hydrolases"/>
    <property type="match status" value="2"/>
</dbReference>
<dbReference type="Proteomes" id="UP000295506">
    <property type="component" value="Unassembled WGS sequence"/>
</dbReference>